<dbReference type="EMBL" id="MZGV01000042">
    <property type="protein sequence ID" value="OPJ59576.1"/>
    <property type="molecule type" value="Genomic_DNA"/>
</dbReference>
<sequence length="82" mass="9855">MEEKKMMAFRDEDGNKVEFEVVAEIYLNNNKYIILSSEEDSDQDAFVFRVDGEGEDIEYNMIEDDREFDEVKKEYQRLLNQN</sequence>
<dbReference type="InterPro" id="IPR009711">
    <property type="entry name" value="UPF0473"/>
</dbReference>
<comment type="caution">
    <text evidence="1">The sequence shown here is derived from an EMBL/GenBank/DDBJ whole genome shotgun (WGS) entry which is preliminary data.</text>
</comment>
<dbReference type="OrthoDB" id="1925408at2"/>
<dbReference type="NCBIfam" id="NF010218">
    <property type="entry name" value="PRK13678.2-1"/>
    <property type="match status" value="1"/>
</dbReference>
<dbReference type="STRING" id="1450648.CLORY_32230"/>
<dbReference type="AlphaFoldDB" id="A0A1V4II22"/>
<proteinExistence type="predicted"/>
<organism evidence="1 2">
    <name type="scientific">Clostridium oryzae</name>
    <dbReference type="NCBI Taxonomy" id="1450648"/>
    <lineage>
        <taxon>Bacteria</taxon>
        <taxon>Bacillati</taxon>
        <taxon>Bacillota</taxon>
        <taxon>Clostridia</taxon>
        <taxon>Eubacteriales</taxon>
        <taxon>Clostridiaceae</taxon>
        <taxon>Clostridium</taxon>
    </lineage>
</organism>
<keyword evidence="2" id="KW-1185">Reference proteome</keyword>
<evidence type="ECO:0000313" key="2">
    <source>
        <dbReference type="Proteomes" id="UP000190080"/>
    </source>
</evidence>
<protein>
    <submittedName>
        <fullName evidence="1">Uncharacterized protein</fullName>
    </submittedName>
</protein>
<evidence type="ECO:0000313" key="1">
    <source>
        <dbReference type="EMBL" id="OPJ59576.1"/>
    </source>
</evidence>
<dbReference type="Pfam" id="PF06949">
    <property type="entry name" value="DUF1292"/>
    <property type="match status" value="1"/>
</dbReference>
<dbReference type="Proteomes" id="UP000190080">
    <property type="component" value="Unassembled WGS sequence"/>
</dbReference>
<accession>A0A1V4II22</accession>
<gene>
    <name evidence="1" type="ORF">CLORY_32230</name>
</gene>
<dbReference type="RefSeq" id="WP_079426355.1">
    <property type="nucleotide sequence ID" value="NZ_MZGV01000042.1"/>
</dbReference>
<name>A0A1V4II22_9CLOT</name>
<reference evidence="1 2" key="1">
    <citation type="submission" date="2017-03" db="EMBL/GenBank/DDBJ databases">
        <title>Genome sequence of Clostridium oryzae DSM 28571.</title>
        <authorList>
            <person name="Poehlein A."/>
            <person name="Daniel R."/>
        </authorList>
    </citation>
    <scope>NUCLEOTIDE SEQUENCE [LARGE SCALE GENOMIC DNA]</scope>
    <source>
        <strain evidence="1 2">DSM 28571</strain>
    </source>
</reference>